<gene>
    <name evidence="9" type="primary">pknB</name>
    <name evidence="9" type="ORF">NCTC10186_00687</name>
</gene>
<geneLocation type="plasmid" evidence="9 10">
    <name>2</name>
</geneLocation>
<dbReference type="GO" id="GO:0005524">
    <property type="term" value="F:ATP binding"/>
    <property type="evidence" value="ECO:0007669"/>
    <property type="project" value="UniProtKB-UniRule"/>
</dbReference>
<keyword evidence="1 9" id="KW-0723">Serine/threonine-protein kinase</keyword>
<keyword evidence="7" id="KW-0472">Membrane</keyword>
<dbReference type="SUPFAM" id="SSF56112">
    <property type="entry name" value="Protein kinase-like (PK-like)"/>
    <property type="match status" value="1"/>
</dbReference>
<keyword evidence="4 9" id="KW-0418">Kinase</keyword>
<dbReference type="InterPro" id="IPR000719">
    <property type="entry name" value="Prot_kinase_dom"/>
</dbReference>
<keyword evidence="7" id="KW-0812">Transmembrane</keyword>
<feature type="domain" description="Protein kinase" evidence="8">
    <location>
        <begin position="16"/>
        <end position="274"/>
    </location>
</feature>
<evidence type="ECO:0000256" key="3">
    <source>
        <dbReference type="ARBA" id="ARBA00022741"/>
    </source>
</evidence>
<dbReference type="Pfam" id="PF00069">
    <property type="entry name" value="Pkinase"/>
    <property type="match status" value="1"/>
</dbReference>
<evidence type="ECO:0000256" key="1">
    <source>
        <dbReference type="ARBA" id="ARBA00022527"/>
    </source>
</evidence>
<dbReference type="GO" id="GO:0004674">
    <property type="term" value="F:protein serine/threonine kinase activity"/>
    <property type="evidence" value="ECO:0007669"/>
    <property type="project" value="UniProtKB-KW"/>
</dbReference>
<dbReference type="EC" id="2.7.11.1" evidence="9"/>
<dbReference type="OrthoDB" id="9788659at2"/>
<dbReference type="Gene3D" id="1.10.510.10">
    <property type="entry name" value="Transferase(Phosphotransferase) domain 1"/>
    <property type="match status" value="1"/>
</dbReference>
<dbReference type="InterPro" id="IPR008271">
    <property type="entry name" value="Ser/Thr_kinase_AS"/>
</dbReference>
<dbReference type="InterPro" id="IPR017441">
    <property type="entry name" value="Protein_kinase_ATP_BS"/>
</dbReference>
<dbReference type="AlphaFoldDB" id="A0A449B0A7"/>
<evidence type="ECO:0000256" key="7">
    <source>
        <dbReference type="SAM" id="Phobius"/>
    </source>
</evidence>
<evidence type="ECO:0000256" key="6">
    <source>
        <dbReference type="PROSITE-ProRule" id="PRU10141"/>
    </source>
</evidence>
<sequence length="327" mass="37461">MINSNIKRNSNVFQKYEIINSIGNGGMGSVFLVKSLENNQYYALKYRNNDFNEVNKKRFKSEIQLLGKLNCKRIPKLIDFYEDDTEQYYVMEYIKGVTLQSKIADNGALDSRLAVNYGLQIAEAIGDLHANGIIHRDIKSQNILIDESQNIKLIDLGISLTNDSQRFTKTNAIICSPYYAAPEFTIRNSKITKAVDIYALGIIMFEMIIGKYPFEGNQESETILMHRNKNFPNPREFRDINQALCNVILKATAKRPEDRYQDVWDFSSDLRTSLDITRTLEKPLSPKTIKPKKGIAEFINSNLFLVLAISVILLVILVLVFLIWRLA</sequence>
<accession>A0A449B0A7</accession>
<feature type="binding site" evidence="6">
    <location>
        <position position="45"/>
    </location>
    <ligand>
        <name>ATP</name>
        <dbReference type="ChEBI" id="CHEBI:30616"/>
    </ligand>
</feature>
<reference evidence="9 10" key="1">
    <citation type="submission" date="2019-01" db="EMBL/GenBank/DDBJ databases">
        <authorList>
            <consortium name="Pathogen Informatics"/>
        </authorList>
    </citation>
    <scope>NUCLEOTIDE SEQUENCE [LARGE SCALE GENOMIC DNA]</scope>
    <source>
        <strain evidence="9 10">NCTC10186</strain>
        <plasmid evidence="10">2</plasmid>
    </source>
</reference>
<keyword evidence="5 6" id="KW-0067">ATP-binding</keyword>
<evidence type="ECO:0000313" key="10">
    <source>
        <dbReference type="Proteomes" id="UP000289862"/>
    </source>
</evidence>
<evidence type="ECO:0000313" key="9">
    <source>
        <dbReference type="EMBL" id="VEU73195.1"/>
    </source>
</evidence>
<dbReference type="PROSITE" id="PS00108">
    <property type="entry name" value="PROTEIN_KINASE_ST"/>
    <property type="match status" value="1"/>
</dbReference>
<organism evidence="9 10">
    <name type="scientific">Mycoplasmopsis gallopavonis</name>
    <dbReference type="NCBI Taxonomy" id="76629"/>
    <lineage>
        <taxon>Bacteria</taxon>
        <taxon>Bacillati</taxon>
        <taxon>Mycoplasmatota</taxon>
        <taxon>Mycoplasmoidales</taxon>
        <taxon>Metamycoplasmataceae</taxon>
        <taxon>Mycoplasmopsis</taxon>
    </lineage>
</organism>
<keyword evidence="3 6" id="KW-0547">Nucleotide-binding</keyword>
<dbReference type="EMBL" id="LR215032">
    <property type="protein sequence ID" value="VEU73195.1"/>
    <property type="molecule type" value="Genomic_DNA"/>
</dbReference>
<evidence type="ECO:0000256" key="2">
    <source>
        <dbReference type="ARBA" id="ARBA00022679"/>
    </source>
</evidence>
<evidence type="ECO:0000259" key="8">
    <source>
        <dbReference type="PROSITE" id="PS50011"/>
    </source>
</evidence>
<keyword evidence="7" id="KW-1133">Transmembrane helix</keyword>
<feature type="transmembrane region" description="Helical" evidence="7">
    <location>
        <begin position="303"/>
        <end position="324"/>
    </location>
</feature>
<protein>
    <submittedName>
        <fullName evidence="9">Serine/threonine protein kinase</fullName>
        <ecNumber evidence="9">2.7.11.1</ecNumber>
    </submittedName>
</protein>
<keyword evidence="2 9" id="KW-0808">Transferase</keyword>
<dbReference type="PROSITE" id="PS00107">
    <property type="entry name" value="PROTEIN_KINASE_ATP"/>
    <property type="match status" value="1"/>
</dbReference>
<dbReference type="CDD" id="cd14014">
    <property type="entry name" value="STKc_PknB_like"/>
    <property type="match status" value="1"/>
</dbReference>
<dbReference type="RefSeq" id="WP_119572184.1">
    <property type="nucleotide sequence ID" value="NZ_LR215032.1"/>
</dbReference>
<dbReference type="KEGG" id="mgal:NCTC10186_00687"/>
<dbReference type="PANTHER" id="PTHR24353">
    <property type="entry name" value="CYCLIC NUCLEOTIDE-DEPENDENT PROTEIN KINASE"/>
    <property type="match status" value="1"/>
</dbReference>
<name>A0A449B0A7_9BACT</name>
<dbReference type="Proteomes" id="UP000289862">
    <property type="component" value="Plasmid 2"/>
</dbReference>
<dbReference type="InterPro" id="IPR011009">
    <property type="entry name" value="Kinase-like_dom_sf"/>
</dbReference>
<keyword evidence="10" id="KW-1185">Reference proteome</keyword>
<evidence type="ECO:0000256" key="4">
    <source>
        <dbReference type="ARBA" id="ARBA00022777"/>
    </source>
</evidence>
<dbReference type="SMART" id="SM00220">
    <property type="entry name" value="S_TKc"/>
    <property type="match status" value="1"/>
</dbReference>
<dbReference type="PROSITE" id="PS50011">
    <property type="entry name" value="PROTEIN_KINASE_DOM"/>
    <property type="match status" value="1"/>
</dbReference>
<keyword evidence="9" id="KW-0614">Plasmid</keyword>
<proteinExistence type="predicted"/>
<evidence type="ECO:0000256" key="5">
    <source>
        <dbReference type="ARBA" id="ARBA00022840"/>
    </source>
</evidence>